<keyword evidence="1" id="KW-0677">Repeat</keyword>
<dbReference type="SUPFAM" id="SSF52047">
    <property type="entry name" value="RNI-like"/>
    <property type="match status" value="1"/>
</dbReference>
<dbReference type="PANTHER" id="PTHR36766">
    <property type="entry name" value="PLANT BROAD-SPECTRUM MILDEW RESISTANCE PROTEIN RPW8"/>
    <property type="match status" value="1"/>
</dbReference>
<evidence type="ECO:0000313" key="4">
    <source>
        <dbReference type="EMBL" id="KAK7822613.1"/>
    </source>
</evidence>
<dbReference type="AlphaFoldDB" id="A0AAW0J801"/>
<proteinExistence type="predicted"/>
<feature type="domain" description="Disease resistance R13L4/SHOC-2-like LRR" evidence="3">
    <location>
        <begin position="13"/>
        <end position="120"/>
    </location>
</feature>
<dbReference type="InterPro" id="IPR001611">
    <property type="entry name" value="Leu-rich_rpt"/>
</dbReference>
<dbReference type="Pfam" id="PF00560">
    <property type="entry name" value="LRR_1"/>
    <property type="match status" value="1"/>
</dbReference>
<dbReference type="Pfam" id="PF23598">
    <property type="entry name" value="LRR_14"/>
    <property type="match status" value="1"/>
</dbReference>
<dbReference type="InterPro" id="IPR055414">
    <property type="entry name" value="LRR_R13L4/SHOC2-like"/>
</dbReference>
<dbReference type="SMART" id="SM00367">
    <property type="entry name" value="LRR_CC"/>
    <property type="match status" value="3"/>
</dbReference>
<comment type="caution">
    <text evidence="4">The sequence shown here is derived from an EMBL/GenBank/DDBJ whole genome shotgun (WGS) entry which is preliminary data.</text>
</comment>
<evidence type="ECO:0000256" key="1">
    <source>
        <dbReference type="ARBA" id="ARBA00022737"/>
    </source>
</evidence>
<evidence type="ECO:0000313" key="5">
    <source>
        <dbReference type="Proteomes" id="UP000237347"/>
    </source>
</evidence>
<dbReference type="Gene3D" id="3.80.10.10">
    <property type="entry name" value="Ribonuclease Inhibitor"/>
    <property type="match status" value="1"/>
</dbReference>
<reference evidence="4 5" key="1">
    <citation type="journal article" date="2018" name="Sci. Data">
        <title>The draft genome sequence of cork oak.</title>
        <authorList>
            <person name="Ramos A.M."/>
            <person name="Usie A."/>
            <person name="Barbosa P."/>
            <person name="Barros P.M."/>
            <person name="Capote T."/>
            <person name="Chaves I."/>
            <person name="Simoes F."/>
            <person name="Abreu I."/>
            <person name="Carrasquinho I."/>
            <person name="Faro C."/>
            <person name="Guimaraes J.B."/>
            <person name="Mendonca D."/>
            <person name="Nobrega F."/>
            <person name="Rodrigues L."/>
            <person name="Saibo N.J.M."/>
            <person name="Varela M.C."/>
            <person name="Egas C."/>
            <person name="Matos J."/>
            <person name="Miguel C.M."/>
            <person name="Oliveira M.M."/>
            <person name="Ricardo C.P."/>
            <person name="Goncalves S."/>
        </authorList>
    </citation>
    <scope>NUCLEOTIDE SEQUENCE [LARGE SCALE GENOMIC DNA]</scope>
    <source>
        <strain evidence="5">cv. HL8</strain>
    </source>
</reference>
<name>A0AAW0J801_QUESU</name>
<keyword evidence="5" id="KW-1185">Reference proteome</keyword>
<protein>
    <submittedName>
        <fullName evidence="4">Disease resistance protein rpp1</fullName>
    </submittedName>
</protein>
<accession>A0AAW0J801</accession>
<evidence type="ECO:0000256" key="2">
    <source>
        <dbReference type="ARBA" id="ARBA00022821"/>
    </source>
</evidence>
<organism evidence="4 5">
    <name type="scientific">Quercus suber</name>
    <name type="common">Cork oak</name>
    <dbReference type="NCBI Taxonomy" id="58331"/>
    <lineage>
        <taxon>Eukaryota</taxon>
        <taxon>Viridiplantae</taxon>
        <taxon>Streptophyta</taxon>
        <taxon>Embryophyta</taxon>
        <taxon>Tracheophyta</taxon>
        <taxon>Spermatophyta</taxon>
        <taxon>Magnoliopsida</taxon>
        <taxon>eudicotyledons</taxon>
        <taxon>Gunneridae</taxon>
        <taxon>Pentapetalae</taxon>
        <taxon>rosids</taxon>
        <taxon>fabids</taxon>
        <taxon>Fagales</taxon>
        <taxon>Fagaceae</taxon>
        <taxon>Quercus</taxon>
    </lineage>
</organism>
<gene>
    <name evidence="4" type="primary">RPP1_7</name>
    <name evidence="4" type="ORF">CFP56_036300</name>
</gene>
<dbReference type="PANTHER" id="PTHR36766:SF69">
    <property type="entry name" value="DISEASE RESISTANCE PROTEIN RGA2-LIKE"/>
    <property type="match status" value="1"/>
</dbReference>
<dbReference type="InterPro" id="IPR032675">
    <property type="entry name" value="LRR_dom_sf"/>
</dbReference>
<dbReference type="EMBL" id="PKMF04000660">
    <property type="protein sequence ID" value="KAK7822613.1"/>
    <property type="molecule type" value="Genomic_DNA"/>
</dbReference>
<dbReference type="Proteomes" id="UP000237347">
    <property type="component" value="Unassembled WGS sequence"/>
</dbReference>
<keyword evidence="2" id="KW-0611">Plant defense</keyword>
<dbReference type="InterPro" id="IPR006553">
    <property type="entry name" value="Leu-rich_rpt_Cys-con_subtyp"/>
</dbReference>
<dbReference type="GO" id="GO:0006952">
    <property type="term" value="P:defense response"/>
    <property type="evidence" value="ECO:0007669"/>
    <property type="project" value="UniProtKB-KW"/>
</dbReference>
<evidence type="ECO:0000259" key="3">
    <source>
        <dbReference type="Pfam" id="PF23598"/>
    </source>
</evidence>
<sequence>MSWSSPIRMETIFKQLTTLAFYDCHNLRDLPDSIRYLTQLTTLAFYDCHNLRDLPDCIGYLTQFTTLDFQDCHNLRDLPDSIGYLTQLTRLNFYDCHNLRDLPDSIGYLTQLTRLNLSNCHNLRDLPDSIGYLTQLAYLSLSNCHNLRDLPDSIYKLQMLQRFYFDSAKLRPPCNSFDGLSEYGFLRSHLKLQKLLDESNPSDYNHVEVTYEWEIIWWGPKRQIATTLLVRLEGGGSKLNVSVVLKYLVFCLQ</sequence>